<dbReference type="Gene3D" id="3.40.190.290">
    <property type="match status" value="1"/>
</dbReference>
<keyword evidence="2" id="KW-0805">Transcription regulation</keyword>
<dbReference type="InterPro" id="IPR036390">
    <property type="entry name" value="WH_DNA-bd_sf"/>
</dbReference>
<dbReference type="RefSeq" id="WP_131446565.1">
    <property type="nucleotide sequence ID" value="NZ_SJZB01000032.1"/>
</dbReference>
<evidence type="ECO:0000313" key="7">
    <source>
        <dbReference type="Proteomes" id="UP000295443"/>
    </source>
</evidence>
<dbReference type="FunFam" id="1.10.10.10:FF:000001">
    <property type="entry name" value="LysR family transcriptional regulator"/>
    <property type="match status" value="1"/>
</dbReference>
<accession>A0A4R1BD06</accession>
<dbReference type="InterPro" id="IPR005119">
    <property type="entry name" value="LysR_subst-bd"/>
</dbReference>
<evidence type="ECO:0000256" key="1">
    <source>
        <dbReference type="ARBA" id="ARBA00009437"/>
    </source>
</evidence>
<dbReference type="AlphaFoldDB" id="A0A4R1BD06"/>
<reference evidence="6 7" key="1">
    <citation type="submission" date="2019-03" db="EMBL/GenBank/DDBJ databases">
        <title>Genome sequence of Thiobacillaceae bacterium LSR1, a sulfur-oxidizing bacterium isolated from freshwater sediment.</title>
        <authorList>
            <person name="Li S."/>
        </authorList>
    </citation>
    <scope>NUCLEOTIDE SEQUENCE [LARGE SCALE GENOMIC DNA]</scope>
    <source>
        <strain evidence="6 7">LSR1</strain>
    </source>
</reference>
<keyword evidence="3" id="KW-0238">DNA-binding</keyword>
<dbReference type="Gene3D" id="1.10.10.10">
    <property type="entry name" value="Winged helix-like DNA-binding domain superfamily/Winged helix DNA-binding domain"/>
    <property type="match status" value="1"/>
</dbReference>
<evidence type="ECO:0000259" key="5">
    <source>
        <dbReference type="PROSITE" id="PS50931"/>
    </source>
</evidence>
<comment type="similarity">
    <text evidence="1">Belongs to the LysR transcriptional regulatory family.</text>
</comment>
<feature type="domain" description="HTH lysR-type" evidence="5">
    <location>
        <begin position="1"/>
        <end position="59"/>
    </location>
</feature>
<keyword evidence="7" id="KW-1185">Reference proteome</keyword>
<evidence type="ECO:0000256" key="4">
    <source>
        <dbReference type="ARBA" id="ARBA00023163"/>
    </source>
</evidence>
<dbReference type="InterPro" id="IPR036388">
    <property type="entry name" value="WH-like_DNA-bd_sf"/>
</dbReference>
<evidence type="ECO:0000256" key="2">
    <source>
        <dbReference type="ARBA" id="ARBA00023015"/>
    </source>
</evidence>
<comment type="caution">
    <text evidence="6">The sequence shown here is derived from an EMBL/GenBank/DDBJ whole genome shotgun (WGS) entry which is preliminary data.</text>
</comment>
<name>A0A4R1BD06_9PROT</name>
<dbReference type="InterPro" id="IPR000847">
    <property type="entry name" value="LysR_HTH_N"/>
</dbReference>
<dbReference type="Pfam" id="PF03466">
    <property type="entry name" value="LysR_substrate"/>
    <property type="match status" value="1"/>
</dbReference>
<organism evidence="6 7">
    <name type="scientific">Parasulfuritortus cantonensis</name>
    <dbReference type="NCBI Taxonomy" id="2528202"/>
    <lineage>
        <taxon>Bacteria</taxon>
        <taxon>Pseudomonadati</taxon>
        <taxon>Pseudomonadota</taxon>
        <taxon>Betaproteobacteria</taxon>
        <taxon>Nitrosomonadales</taxon>
        <taxon>Thiobacillaceae</taxon>
        <taxon>Parasulfuritortus</taxon>
    </lineage>
</organism>
<dbReference type="SUPFAM" id="SSF46785">
    <property type="entry name" value="Winged helix' DNA-binding domain"/>
    <property type="match status" value="1"/>
</dbReference>
<dbReference type="GO" id="GO:0043565">
    <property type="term" value="F:sequence-specific DNA binding"/>
    <property type="evidence" value="ECO:0007669"/>
    <property type="project" value="TreeGrafter"/>
</dbReference>
<proteinExistence type="inferred from homology"/>
<dbReference type="PROSITE" id="PS50931">
    <property type="entry name" value="HTH_LYSR"/>
    <property type="match status" value="1"/>
</dbReference>
<dbReference type="PANTHER" id="PTHR30537">
    <property type="entry name" value="HTH-TYPE TRANSCRIPTIONAL REGULATOR"/>
    <property type="match status" value="1"/>
</dbReference>
<protein>
    <submittedName>
        <fullName evidence="6">LysR family transcriptional regulator</fullName>
    </submittedName>
</protein>
<sequence>MNQLEAMRIYLRVAETGSFTRAAEDLGLPKSSVSQAVRHLEGLLGSRLLHRTTRRVRPTQDGQVYYERCKDLLADLEELQGLFRSAPADLRGRLRVDMPVGTAYGIVIPRLPEFLARHPGIEIELSATDRRVDVVSEGFDCVLRAGPVDDSSLVARPLGGYRQINCASAGYLAERGTPRGLADLAGHRLVHYADALGDRDGGFEYLDAASGETRRVAMAGRIAVNNSDAYRAACLAGLGIIQAPDFGLRPYLDQGSLVEILPDYRPAPLPVTLLYGNRRHVAARTRVFMAWLEEIMRPHLAGRPAPD</sequence>
<evidence type="ECO:0000313" key="6">
    <source>
        <dbReference type="EMBL" id="TCJ14904.1"/>
    </source>
</evidence>
<dbReference type="GO" id="GO:0006351">
    <property type="term" value="P:DNA-templated transcription"/>
    <property type="evidence" value="ECO:0007669"/>
    <property type="project" value="TreeGrafter"/>
</dbReference>
<dbReference type="Proteomes" id="UP000295443">
    <property type="component" value="Unassembled WGS sequence"/>
</dbReference>
<dbReference type="CDD" id="cd08472">
    <property type="entry name" value="PBP2_CrgA_like_3"/>
    <property type="match status" value="1"/>
</dbReference>
<dbReference type="OrthoDB" id="8705920at2"/>
<dbReference type="InterPro" id="IPR058163">
    <property type="entry name" value="LysR-type_TF_proteobact-type"/>
</dbReference>
<evidence type="ECO:0000256" key="3">
    <source>
        <dbReference type="ARBA" id="ARBA00023125"/>
    </source>
</evidence>
<dbReference type="PANTHER" id="PTHR30537:SF72">
    <property type="entry name" value="LYSR FAMILY TRANSCRIPTIONAL REGULATOR"/>
    <property type="match status" value="1"/>
</dbReference>
<dbReference type="Pfam" id="PF00126">
    <property type="entry name" value="HTH_1"/>
    <property type="match status" value="1"/>
</dbReference>
<gene>
    <name evidence="6" type="ORF">EZJ19_08425</name>
</gene>
<dbReference type="GO" id="GO:0003700">
    <property type="term" value="F:DNA-binding transcription factor activity"/>
    <property type="evidence" value="ECO:0007669"/>
    <property type="project" value="InterPro"/>
</dbReference>
<dbReference type="SUPFAM" id="SSF53850">
    <property type="entry name" value="Periplasmic binding protein-like II"/>
    <property type="match status" value="1"/>
</dbReference>
<dbReference type="EMBL" id="SJZB01000032">
    <property type="protein sequence ID" value="TCJ14904.1"/>
    <property type="molecule type" value="Genomic_DNA"/>
</dbReference>
<keyword evidence="4" id="KW-0804">Transcription</keyword>
<dbReference type="FunFam" id="3.40.190.290:FF:000001">
    <property type="entry name" value="Transcriptional regulator, LysR family"/>
    <property type="match status" value="1"/>
</dbReference>